<gene>
    <name evidence="1" type="ORF">MM171A00961_0012</name>
    <name evidence="2" type="ORF">MM171B00429_0013</name>
</gene>
<protein>
    <submittedName>
        <fullName evidence="2">Uncharacterized protein</fullName>
    </submittedName>
</protein>
<sequence length="146" mass="17515">MPRLCYCKSPASDEPLPMDYIGRGKFKCPECGLIEDLNEVIFRARLHYEEVEEEGEKYPQIRILEPFDDKRLVEFVYGEYTLKHSLEEDLNEMELWENHKLGIFYSAILYNWYRCSYEYNEWDLDLEIIKEIELTIENPSPPEGVF</sequence>
<evidence type="ECO:0000313" key="2">
    <source>
        <dbReference type="EMBL" id="QJB04195.1"/>
    </source>
</evidence>
<dbReference type="EMBL" id="MT143875">
    <property type="protein sequence ID" value="QJB04195.1"/>
    <property type="molecule type" value="Genomic_DNA"/>
</dbReference>
<accession>A0A6M3MFA7</accession>
<reference evidence="2" key="1">
    <citation type="submission" date="2020-03" db="EMBL/GenBank/DDBJ databases">
        <title>The deep terrestrial virosphere.</title>
        <authorList>
            <person name="Holmfeldt K."/>
            <person name="Nilsson E."/>
            <person name="Simone D."/>
            <person name="Lopez-Fernandez M."/>
            <person name="Wu X."/>
            <person name="de Brujin I."/>
            <person name="Lundin D."/>
            <person name="Andersson A."/>
            <person name="Bertilsson S."/>
            <person name="Dopson M."/>
        </authorList>
    </citation>
    <scope>NUCLEOTIDE SEQUENCE</scope>
    <source>
        <strain evidence="1">MM171A00961</strain>
        <strain evidence="2">MM171B00429</strain>
    </source>
</reference>
<dbReference type="EMBL" id="MT143658">
    <property type="protein sequence ID" value="QJA99602.1"/>
    <property type="molecule type" value="Genomic_DNA"/>
</dbReference>
<organism evidence="2">
    <name type="scientific">viral metagenome</name>
    <dbReference type="NCBI Taxonomy" id="1070528"/>
    <lineage>
        <taxon>unclassified sequences</taxon>
        <taxon>metagenomes</taxon>
        <taxon>organismal metagenomes</taxon>
    </lineage>
</organism>
<evidence type="ECO:0000313" key="1">
    <source>
        <dbReference type="EMBL" id="QJA99602.1"/>
    </source>
</evidence>
<proteinExistence type="predicted"/>
<dbReference type="AlphaFoldDB" id="A0A6M3MFA7"/>
<name>A0A6M3MFA7_9ZZZZ</name>